<reference evidence="2" key="1">
    <citation type="submission" date="2022-09" db="EMBL/GenBank/DDBJ databases">
        <title>Winslowiella arboricola sp. nov., isolated from bleeding cankers on broadleaf hosts.</title>
        <authorList>
            <person name="Brady C."/>
            <person name="Kaur S."/>
            <person name="Crampton B."/>
            <person name="Maddock D."/>
            <person name="Arnold D."/>
            <person name="Denman S."/>
        </authorList>
    </citation>
    <scope>NUCLEOTIDE SEQUENCE</scope>
    <source>
        <strain evidence="2">BAC 15a-03b</strain>
    </source>
</reference>
<evidence type="ECO:0000313" key="2">
    <source>
        <dbReference type="EMBL" id="MCU5776345.1"/>
    </source>
</evidence>
<feature type="domain" description="Antirepressor protein C-terminal" evidence="1">
    <location>
        <begin position="122"/>
        <end position="224"/>
    </location>
</feature>
<sequence>MNNLSLTHSEPATLTMNSREIAELTDKRHPDVKRDIEVMMDQLHEDVSKFARTYLDSMNRRQVNYILGRDHTECLITGYNAQLRMKVIKRLHELEDSSRVQLTLPEALRLAADVAEQKLALECQLADAAPKVEFADRVTGISKGISIPNFAKTVGVGPHKLFAWMRDNHILIKDGQRYNLPAQRFIDCGYFAVRQGSYVAYGETRASFTTMLTGKGEVWLVKRLVDAGVLKGDK</sequence>
<name>A0A9J6PDM5_9GAMM</name>
<evidence type="ECO:0000313" key="3">
    <source>
        <dbReference type="Proteomes" id="UP001064262"/>
    </source>
</evidence>
<dbReference type="InterPro" id="IPR005039">
    <property type="entry name" value="Ant_C"/>
</dbReference>
<proteinExistence type="predicted"/>
<dbReference type="GO" id="GO:0003677">
    <property type="term" value="F:DNA binding"/>
    <property type="evidence" value="ECO:0007669"/>
    <property type="project" value="InterPro"/>
</dbReference>
<dbReference type="EMBL" id="JAODIM010000033">
    <property type="protein sequence ID" value="MCU5776345.1"/>
    <property type="molecule type" value="Genomic_DNA"/>
</dbReference>
<protein>
    <submittedName>
        <fullName evidence="2">Phage antirepressor KilAC domain-containing protein</fullName>
    </submittedName>
</protein>
<dbReference type="InterPro" id="IPR014054">
    <property type="entry name" value="Phage_regulatory_Rha"/>
</dbReference>
<dbReference type="RefSeq" id="WP_267145207.1">
    <property type="nucleotide sequence ID" value="NZ_JAODIM010000033.1"/>
</dbReference>
<dbReference type="AlphaFoldDB" id="A0A9J6PDM5"/>
<dbReference type="Pfam" id="PF03374">
    <property type="entry name" value="ANT"/>
    <property type="match status" value="1"/>
</dbReference>
<dbReference type="Pfam" id="PF09669">
    <property type="entry name" value="Phage_pRha"/>
    <property type="match status" value="1"/>
</dbReference>
<accession>A0A9J6PDM5</accession>
<evidence type="ECO:0000259" key="1">
    <source>
        <dbReference type="Pfam" id="PF03374"/>
    </source>
</evidence>
<organism evidence="2 3">
    <name type="scientific">Winslowiella arboricola</name>
    <dbReference type="NCBI Taxonomy" id="2978220"/>
    <lineage>
        <taxon>Bacteria</taxon>
        <taxon>Pseudomonadati</taxon>
        <taxon>Pseudomonadota</taxon>
        <taxon>Gammaproteobacteria</taxon>
        <taxon>Enterobacterales</taxon>
        <taxon>Erwiniaceae</taxon>
        <taxon>Winslowiella</taxon>
    </lineage>
</organism>
<keyword evidence="3" id="KW-1185">Reference proteome</keyword>
<comment type="caution">
    <text evidence="2">The sequence shown here is derived from an EMBL/GenBank/DDBJ whole genome shotgun (WGS) entry which is preliminary data.</text>
</comment>
<dbReference type="Proteomes" id="UP001064262">
    <property type="component" value="Unassembled WGS sequence"/>
</dbReference>
<gene>
    <name evidence="2" type="ORF">N5923_02380</name>
</gene>